<evidence type="ECO:0000259" key="13">
    <source>
        <dbReference type="Pfam" id="PF02702"/>
    </source>
</evidence>
<keyword evidence="6 15" id="KW-0418">Kinase</keyword>
<dbReference type="InterPro" id="IPR014729">
    <property type="entry name" value="Rossmann-like_a/b/a_fold"/>
</dbReference>
<feature type="domain" description="Sensor protein KdpD transmembrane" evidence="14">
    <location>
        <begin position="396"/>
        <end position="500"/>
    </location>
</feature>
<evidence type="ECO:0000256" key="8">
    <source>
        <dbReference type="ARBA" id="ARBA00022989"/>
    </source>
</evidence>
<dbReference type="InterPro" id="IPR027417">
    <property type="entry name" value="P-loop_NTPase"/>
</dbReference>
<keyword evidence="15" id="KW-0813">Transport</keyword>
<dbReference type="GO" id="GO:0000155">
    <property type="term" value="F:phosphorelay sensor kinase activity"/>
    <property type="evidence" value="ECO:0007669"/>
    <property type="project" value="InterPro"/>
</dbReference>
<dbReference type="PANTHER" id="PTHR45569:SF1">
    <property type="entry name" value="SENSOR PROTEIN KDPD"/>
    <property type="match status" value="1"/>
</dbReference>
<dbReference type="GO" id="GO:0005524">
    <property type="term" value="F:ATP binding"/>
    <property type="evidence" value="ECO:0007669"/>
    <property type="project" value="UniProtKB-KW"/>
</dbReference>
<evidence type="ECO:0000256" key="2">
    <source>
        <dbReference type="ARBA" id="ARBA00022553"/>
    </source>
</evidence>
<dbReference type="Proteomes" id="UP000004986">
    <property type="component" value="Unassembled WGS sequence"/>
</dbReference>
<keyword evidence="2" id="KW-0597">Phosphoprotein</keyword>
<dbReference type="InterPro" id="IPR038318">
    <property type="entry name" value="KdpD_sf"/>
</dbReference>
<keyword evidence="4 11" id="KW-0812">Transmembrane</keyword>
<feature type="domain" description="Signal transduction histidine kinase osmosensitive K+ channel sensor N-terminal" evidence="13">
    <location>
        <begin position="23"/>
        <end position="231"/>
    </location>
</feature>
<keyword evidence="8 11" id="KW-1133">Transmembrane helix</keyword>
<evidence type="ECO:0000256" key="7">
    <source>
        <dbReference type="ARBA" id="ARBA00022840"/>
    </source>
</evidence>
<dbReference type="CDD" id="cd01987">
    <property type="entry name" value="USP_KdpD-like"/>
    <property type="match status" value="1"/>
</dbReference>
<evidence type="ECO:0000256" key="10">
    <source>
        <dbReference type="ARBA" id="ARBA00023136"/>
    </source>
</evidence>
<dbReference type="Pfam" id="PF13493">
    <property type="entry name" value="DUF4118"/>
    <property type="match status" value="1"/>
</dbReference>
<accession>F3G8M7</accession>
<dbReference type="InterPro" id="IPR025201">
    <property type="entry name" value="KdpD_TM"/>
</dbReference>
<keyword evidence="10 11" id="KW-0472">Membrane</keyword>
<comment type="subcellular location">
    <subcellularLocation>
        <location evidence="1">Membrane</location>
        <topology evidence="1">Multi-pass membrane protein</topology>
    </subcellularLocation>
</comment>
<feature type="domain" description="UspA" evidence="12">
    <location>
        <begin position="252"/>
        <end position="363"/>
    </location>
</feature>
<evidence type="ECO:0000256" key="4">
    <source>
        <dbReference type="ARBA" id="ARBA00022692"/>
    </source>
</evidence>
<feature type="non-terminal residue" evidence="15">
    <location>
        <position position="596"/>
    </location>
</feature>
<dbReference type="SUPFAM" id="SSF52540">
    <property type="entry name" value="P-loop containing nucleoside triphosphate hydrolases"/>
    <property type="match status" value="1"/>
</dbReference>
<keyword evidence="15" id="KW-0407">Ion channel</keyword>
<evidence type="ECO:0000256" key="1">
    <source>
        <dbReference type="ARBA" id="ARBA00004141"/>
    </source>
</evidence>
<dbReference type="Gene3D" id="1.20.120.620">
    <property type="entry name" value="Backbone structure of the membrane domain of e. Coli histidine kinase receptor kdpd"/>
    <property type="match status" value="1"/>
</dbReference>
<evidence type="ECO:0000256" key="9">
    <source>
        <dbReference type="ARBA" id="ARBA00023012"/>
    </source>
</evidence>
<dbReference type="Gene3D" id="3.40.50.300">
    <property type="entry name" value="P-loop containing nucleotide triphosphate hydrolases"/>
    <property type="match status" value="1"/>
</dbReference>
<dbReference type="EMBL" id="AEAI01000695">
    <property type="protein sequence ID" value="EGH43427.1"/>
    <property type="molecule type" value="Genomic_DNA"/>
</dbReference>
<dbReference type="GO" id="GO:0005737">
    <property type="term" value="C:cytoplasm"/>
    <property type="evidence" value="ECO:0007669"/>
    <property type="project" value="UniProtKB-ARBA"/>
</dbReference>
<name>F3G8M7_PSESJ</name>
<dbReference type="InterPro" id="IPR052023">
    <property type="entry name" value="Histidine_kinase_KdpD"/>
</dbReference>
<sequence>MVTNVSDSGRADALLAQLPREGRGRLKVFFGAAPGVGKTYAMLQAAHAQLRQGVKVLAGVVETHGRAETEALLNGLPQQPLLRTDYRGMTLEEMDLDALLKAAPSLVLVDELAHTNARGSRHAKRWQDIQELLAAGIDVYTTVNVQHLESLNDQVRGITGVQVRETLPDWVLQEAFDLVLIDLPPRELLERLRDGKVYVPEQARAAIDAFFTQTNLTALREMAMQTAAAQVDNDLAQGYRQLGQSAPAVRGRMLVGIDGDIHAERLVRHASRVAQRRHLPWSAVHVDDGQTLDEQSRARLQSAQQLAERLGGEAVSLRAGEVARTLVQHAIERRASVVLVGQSRRHWRRKIFGGGVAARLLREGHGLEISVLDDSEELPDQPPRARPAREVVWFDYGLAFVATLIASLVAWGVAGVLALPNISLIFLAAVLLVAVRSSMGPALACAGLSFLAYDFLFIPPSFSLNIQREEDVLTLLFFLLMSALTGKLAARQRRQLQALRDTQEQTSELLDLSRKMTAATDGKAVFSAAEQHFSGWKELHLCLVDRDGEGGWVVETGGAADLLGSRACRCRLGLEARSTRGQWHWHLAVRTLVVVA</sequence>
<keyword evidence="16" id="KW-1185">Reference proteome</keyword>
<protein>
    <submittedName>
        <fullName evidence="15">Osmosensitive K+ channel signal transduction histidine kinase</fullName>
    </submittedName>
</protein>
<keyword evidence="9" id="KW-0902">Two-component regulatory system</keyword>
<evidence type="ECO:0000256" key="3">
    <source>
        <dbReference type="ARBA" id="ARBA00022679"/>
    </source>
</evidence>
<dbReference type="Pfam" id="PF02702">
    <property type="entry name" value="KdpD"/>
    <property type="match status" value="1"/>
</dbReference>
<dbReference type="InterPro" id="IPR003852">
    <property type="entry name" value="Sig_transdc_His_kinase_KdpD_N"/>
</dbReference>
<evidence type="ECO:0000256" key="11">
    <source>
        <dbReference type="SAM" id="Phobius"/>
    </source>
</evidence>
<feature type="transmembrane region" description="Helical" evidence="11">
    <location>
        <begin position="417"/>
        <end position="435"/>
    </location>
</feature>
<evidence type="ECO:0000256" key="6">
    <source>
        <dbReference type="ARBA" id="ARBA00022777"/>
    </source>
</evidence>
<dbReference type="HOGENOM" id="CLU_000445_113_1_6"/>
<feature type="transmembrane region" description="Helical" evidence="11">
    <location>
        <begin position="442"/>
        <end position="460"/>
    </location>
</feature>
<keyword evidence="5" id="KW-0547">Nucleotide-binding</keyword>
<dbReference type="AlphaFoldDB" id="F3G8M7"/>
<proteinExistence type="predicted"/>
<evidence type="ECO:0000313" key="16">
    <source>
        <dbReference type="Proteomes" id="UP000004986"/>
    </source>
</evidence>
<evidence type="ECO:0000259" key="14">
    <source>
        <dbReference type="Pfam" id="PF13493"/>
    </source>
</evidence>
<dbReference type="SUPFAM" id="SSF52402">
    <property type="entry name" value="Adenine nucleotide alpha hydrolases-like"/>
    <property type="match status" value="1"/>
</dbReference>
<keyword evidence="3" id="KW-0808">Transferase</keyword>
<keyword evidence="15" id="KW-0406">Ion transport</keyword>
<evidence type="ECO:0000259" key="12">
    <source>
        <dbReference type="Pfam" id="PF00582"/>
    </source>
</evidence>
<dbReference type="FunFam" id="3.40.50.300:FF:000483">
    <property type="entry name" value="Sensor histidine kinase KdpD"/>
    <property type="match status" value="1"/>
</dbReference>
<organism evidence="15 16">
    <name type="scientific">Pseudomonas syringae pv. pisi str. 1704B</name>
    <dbReference type="NCBI Taxonomy" id="629263"/>
    <lineage>
        <taxon>Bacteria</taxon>
        <taxon>Pseudomonadati</taxon>
        <taxon>Pseudomonadota</taxon>
        <taxon>Gammaproteobacteria</taxon>
        <taxon>Pseudomonadales</taxon>
        <taxon>Pseudomonadaceae</taxon>
        <taxon>Pseudomonas</taxon>
        <taxon>Pseudomonas syringae</taxon>
    </lineage>
</organism>
<reference evidence="15 16" key="1">
    <citation type="journal article" date="2011" name="PLoS Pathog.">
        <title>Dynamic evolution of pathogenicity revealed by sequencing and comparative genomics of 19 Pseudomonas syringae isolates.</title>
        <authorList>
            <person name="Baltrus D.A."/>
            <person name="Nishimura M.T."/>
            <person name="Romanchuk A."/>
            <person name="Chang J.H."/>
            <person name="Mukhtar M.S."/>
            <person name="Cherkis K."/>
            <person name="Roach J."/>
            <person name="Grant S.R."/>
            <person name="Jones C.D."/>
            <person name="Dangl J.L."/>
        </authorList>
    </citation>
    <scope>NUCLEOTIDE SEQUENCE [LARGE SCALE GENOMIC DNA]</scope>
    <source>
        <strain evidence="15 16">1704B</strain>
    </source>
</reference>
<dbReference type="GO" id="GO:0034220">
    <property type="term" value="P:monoatomic ion transmembrane transport"/>
    <property type="evidence" value="ECO:0007669"/>
    <property type="project" value="UniProtKB-KW"/>
</dbReference>
<evidence type="ECO:0000313" key="15">
    <source>
        <dbReference type="EMBL" id="EGH43427.1"/>
    </source>
</evidence>
<dbReference type="Gene3D" id="3.40.50.620">
    <property type="entry name" value="HUPs"/>
    <property type="match status" value="1"/>
</dbReference>
<dbReference type="InterPro" id="IPR006016">
    <property type="entry name" value="UspA"/>
</dbReference>
<keyword evidence="7" id="KW-0067">ATP-binding</keyword>
<dbReference type="Pfam" id="PF00582">
    <property type="entry name" value="Usp"/>
    <property type="match status" value="1"/>
</dbReference>
<evidence type="ECO:0000256" key="5">
    <source>
        <dbReference type="ARBA" id="ARBA00022741"/>
    </source>
</evidence>
<comment type="caution">
    <text evidence="15">The sequence shown here is derived from an EMBL/GenBank/DDBJ whole genome shotgun (WGS) entry which is preliminary data.</text>
</comment>
<feature type="transmembrane region" description="Helical" evidence="11">
    <location>
        <begin position="472"/>
        <end position="490"/>
    </location>
</feature>
<gene>
    <name evidence="15" type="ORF">PSYPI_13943</name>
</gene>
<dbReference type="GO" id="GO:0005886">
    <property type="term" value="C:plasma membrane"/>
    <property type="evidence" value="ECO:0007669"/>
    <property type="project" value="TreeGrafter"/>
</dbReference>
<dbReference type="PANTHER" id="PTHR45569">
    <property type="entry name" value="SENSOR PROTEIN KDPD"/>
    <property type="match status" value="1"/>
</dbReference>